<accession>A0A0F8ZI26</accession>
<evidence type="ECO:0000259" key="2">
    <source>
        <dbReference type="Pfam" id="PF07596"/>
    </source>
</evidence>
<gene>
    <name evidence="3" type="ORF">LCGC14_2692750</name>
</gene>
<dbReference type="EMBL" id="LAZR01047769">
    <property type="protein sequence ID" value="KKK93452.1"/>
    <property type="molecule type" value="Genomic_DNA"/>
</dbReference>
<dbReference type="PANTHER" id="PTHR30093">
    <property type="entry name" value="GENERAL SECRETION PATHWAY PROTEIN G"/>
    <property type="match status" value="1"/>
</dbReference>
<organism evidence="3">
    <name type="scientific">marine sediment metagenome</name>
    <dbReference type="NCBI Taxonomy" id="412755"/>
    <lineage>
        <taxon>unclassified sequences</taxon>
        <taxon>metagenomes</taxon>
        <taxon>ecological metagenomes</taxon>
    </lineage>
</organism>
<keyword evidence="1" id="KW-0472">Membrane</keyword>
<evidence type="ECO:0000256" key="1">
    <source>
        <dbReference type="SAM" id="Phobius"/>
    </source>
</evidence>
<dbReference type="InterPro" id="IPR012902">
    <property type="entry name" value="N_methyl_site"/>
</dbReference>
<dbReference type="Gene3D" id="3.30.700.10">
    <property type="entry name" value="Glycoprotein, Type 4 Pilin"/>
    <property type="match status" value="1"/>
</dbReference>
<dbReference type="InterPro" id="IPR045584">
    <property type="entry name" value="Pilin-like"/>
</dbReference>
<dbReference type="SUPFAM" id="SSF54523">
    <property type="entry name" value="Pili subunits"/>
    <property type="match status" value="1"/>
</dbReference>
<dbReference type="NCBIfam" id="TIGR02532">
    <property type="entry name" value="IV_pilin_GFxxxE"/>
    <property type="match status" value="1"/>
</dbReference>
<keyword evidence="1" id="KW-0812">Transmembrane</keyword>
<dbReference type="Pfam" id="PF07963">
    <property type="entry name" value="N_methyl"/>
    <property type="match status" value="1"/>
</dbReference>
<dbReference type="PANTHER" id="PTHR30093:SF2">
    <property type="entry name" value="TYPE II SECRETION SYSTEM PROTEIN H"/>
    <property type="match status" value="1"/>
</dbReference>
<feature type="transmembrane region" description="Helical" evidence="1">
    <location>
        <begin position="21"/>
        <end position="44"/>
    </location>
</feature>
<keyword evidence="1" id="KW-1133">Transmembrane helix</keyword>
<evidence type="ECO:0000313" key="3">
    <source>
        <dbReference type="EMBL" id="KKK93452.1"/>
    </source>
</evidence>
<dbReference type="Pfam" id="PF07596">
    <property type="entry name" value="SBP_bac_10"/>
    <property type="match status" value="1"/>
</dbReference>
<comment type="caution">
    <text evidence="3">The sequence shown here is derived from an EMBL/GenBank/DDBJ whole genome shotgun (WGS) entry which is preliminary data.</text>
</comment>
<proteinExistence type="predicted"/>
<feature type="non-terminal residue" evidence="3">
    <location>
        <position position="153"/>
    </location>
</feature>
<dbReference type="InterPro" id="IPR011453">
    <property type="entry name" value="DUF1559"/>
</dbReference>
<feature type="domain" description="DUF1559" evidence="2">
    <location>
        <begin position="46"/>
        <end position="103"/>
    </location>
</feature>
<sequence>MIRKRRGSLTGLISRRNQLGFTLVELLVVISVIVLLVAILLPSLNKARQLAKRTVCAATLRSLGTAGTLYQSDFEGYLPICWRNYESSWPNPWESWRMNLLPYASGVGIFNCSAAKDSGTMGEVIRSESELASRTENEGTANAGSYGVMYQLS</sequence>
<name>A0A0F8ZI26_9ZZZZ</name>
<protein>
    <recommendedName>
        <fullName evidence="2">DUF1559 domain-containing protein</fullName>
    </recommendedName>
</protein>
<reference evidence="3" key="1">
    <citation type="journal article" date="2015" name="Nature">
        <title>Complex archaea that bridge the gap between prokaryotes and eukaryotes.</title>
        <authorList>
            <person name="Spang A."/>
            <person name="Saw J.H."/>
            <person name="Jorgensen S.L."/>
            <person name="Zaremba-Niedzwiedzka K."/>
            <person name="Martijn J."/>
            <person name="Lind A.E."/>
            <person name="van Eijk R."/>
            <person name="Schleper C."/>
            <person name="Guy L."/>
            <person name="Ettema T.J."/>
        </authorList>
    </citation>
    <scope>NUCLEOTIDE SEQUENCE</scope>
</reference>
<dbReference type="AlphaFoldDB" id="A0A0F8ZI26"/>